<dbReference type="OrthoDB" id="10256743at2759"/>
<dbReference type="InterPro" id="IPR036867">
    <property type="entry name" value="R3H_dom_sf"/>
</dbReference>
<feature type="region of interest" description="Disordered" evidence="1">
    <location>
        <begin position="274"/>
        <end position="321"/>
    </location>
</feature>
<evidence type="ECO:0000313" key="3">
    <source>
        <dbReference type="Proteomes" id="UP000298030"/>
    </source>
</evidence>
<evidence type="ECO:0000313" key="2">
    <source>
        <dbReference type="EMBL" id="TEB38244.1"/>
    </source>
</evidence>
<feature type="compositionally biased region" description="Low complexity" evidence="1">
    <location>
        <begin position="386"/>
        <end position="402"/>
    </location>
</feature>
<feature type="region of interest" description="Disordered" evidence="1">
    <location>
        <begin position="238"/>
        <end position="259"/>
    </location>
</feature>
<feature type="compositionally biased region" description="Basic residues" evidence="1">
    <location>
        <begin position="403"/>
        <end position="412"/>
    </location>
</feature>
<dbReference type="EMBL" id="QPFP01000003">
    <property type="protein sequence ID" value="TEB38244.1"/>
    <property type="molecule type" value="Genomic_DNA"/>
</dbReference>
<name>A0A4Y7TWC5_COPMI</name>
<organism evidence="2 3">
    <name type="scientific">Coprinellus micaceus</name>
    <name type="common">Glistening ink-cap mushroom</name>
    <name type="synonym">Coprinus micaceus</name>
    <dbReference type="NCBI Taxonomy" id="71717"/>
    <lineage>
        <taxon>Eukaryota</taxon>
        <taxon>Fungi</taxon>
        <taxon>Dikarya</taxon>
        <taxon>Basidiomycota</taxon>
        <taxon>Agaricomycotina</taxon>
        <taxon>Agaricomycetes</taxon>
        <taxon>Agaricomycetidae</taxon>
        <taxon>Agaricales</taxon>
        <taxon>Agaricineae</taxon>
        <taxon>Psathyrellaceae</taxon>
        <taxon>Coprinellus</taxon>
    </lineage>
</organism>
<dbReference type="SUPFAM" id="SSF82708">
    <property type="entry name" value="R3H domain"/>
    <property type="match status" value="1"/>
</dbReference>
<evidence type="ECO:0000256" key="1">
    <source>
        <dbReference type="SAM" id="MobiDB-lite"/>
    </source>
</evidence>
<evidence type="ECO:0008006" key="4">
    <source>
        <dbReference type="Google" id="ProtNLM"/>
    </source>
</evidence>
<dbReference type="AlphaFoldDB" id="A0A4Y7TWC5"/>
<protein>
    <recommendedName>
        <fullName evidence="4">R3H domain-containing protein</fullName>
    </recommendedName>
</protein>
<feature type="region of interest" description="Disordered" evidence="1">
    <location>
        <begin position="36"/>
        <end position="58"/>
    </location>
</feature>
<feature type="compositionally biased region" description="Polar residues" evidence="1">
    <location>
        <begin position="291"/>
        <end position="307"/>
    </location>
</feature>
<dbReference type="GO" id="GO:0003676">
    <property type="term" value="F:nucleic acid binding"/>
    <property type="evidence" value="ECO:0007669"/>
    <property type="project" value="InterPro"/>
</dbReference>
<dbReference type="Proteomes" id="UP000298030">
    <property type="component" value="Unassembled WGS sequence"/>
</dbReference>
<dbReference type="STRING" id="71717.A0A4Y7TWC5"/>
<dbReference type="CDD" id="cd02325">
    <property type="entry name" value="R3H"/>
    <property type="match status" value="1"/>
</dbReference>
<gene>
    <name evidence="2" type="ORF">FA13DRAFT_1786050</name>
</gene>
<feature type="region of interest" description="Disordered" evidence="1">
    <location>
        <begin position="376"/>
        <end position="425"/>
    </location>
</feature>
<comment type="caution">
    <text evidence="2">The sequence shown here is derived from an EMBL/GenBank/DDBJ whole genome shotgun (WGS) entry which is preliminary data.</text>
</comment>
<feature type="compositionally biased region" description="Polar residues" evidence="1">
    <location>
        <begin position="249"/>
        <end position="259"/>
    </location>
</feature>
<reference evidence="2 3" key="1">
    <citation type="journal article" date="2019" name="Nat. Ecol. Evol.">
        <title>Megaphylogeny resolves global patterns of mushroom evolution.</title>
        <authorList>
            <person name="Varga T."/>
            <person name="Krizsan K."/>
            <person name="Foldi C."/>
            <person name="Dima B."/>
            <person name="Sanchez-Garcia M."/>
            <person name="Sanchez-Ramirez S."/>
            <person name="Szollosi G.J."/>
            <person name="Szarkandi J.G."/>
            <person name="Papp V."/>
            <person name="Albert L."/>
            <person name="Andreopoulos W."/>
            <person name="Angelini C."/>
            <person name="Antonin V."/>
            <person name="Barry K.W."/>
            <person name="Bougher N.L."/>
            <person name="Buchanan P."/>
            <person name="Buyck B."/>
            <person name="Bense V."/>
            <person name="Catcheside P."/>
            <person name="Chovatia M."/>
            <person name="Cooper J."/>
            <person name="Damon W."/>
            <person name="Desjardin D."/>
            <person name="Finy P."/>
            <person name="Geml J."/>
            <person name="Haridas S."/>
            <person name="Hughes K."/>
            <person name="Justo A."/>
            <person name="Karasinski D."/>
            <person name="Kautmanova I."/>
            <person name="Kiss B."/>
            <person name="Kocsube S."/>
            <person name="Kotiranta H."/>
            <person name="LaButti K.M."/>
            <person name="Lechner B.E."/>
            <person name="Liimatainen K."/>
            <person name="Lipzen A."/>
            <person name="Lukacs Z."/>
            <person name="Mihaltcheva S."/>
            <person name="Morgado L.N."/>
            <person name="Niskanen T."/>
            <person name="Noordeloos M.E."/>
            <person name="Ohm R.A."/>
            <person name="Ortiz-Santana B."/>
            <person name="Ovrebo C."/>
            <person name="Racz N."/>
            <person name="Riley R."/>
            <person name="Savchenko A."/>
            <person name="Shiryaev A."/>
            <person name="Soop K."/>
            <person name="Spirin V."/>
            <person name="Szebenyi C."/>
            <person name="Tomsovsky M."/>
            <person name="Tulloss R.E."/>
            <person name="Uehling J."/>
            <person name="Grigoriev I.V."/>
            <person name="Vagvolgyi C."/>
            <person name="Papp T."/>
            <person name="Martin F.M."/>
            <person name="Miettinen O."/>
            <person name="Hibbett D.S."/>
            <person name="Nagy L.G."/>
        </authorList>
    </citation>
    <scope>NUCLEOTIDE SEQUENCE [LARGE SCALE GENOMIC DNA]</scope>
    <source>
        <strain evidence="2 3">FP101781</strain>
    </source>
</reference>
<sequence length="433" mass="47540">MAEVATAPAQQGAPVLSFPAILRNPGLTNRFAHLQGGSHERDYPRARSSVAPLKKRDHNEGKRWVRRKDNAQFVGNPHIVAATRRDYAVPAPQVRPTFPEPLPAFLPRTRMPGRFSLSLKGMRKELRRQGGRAGALIRDIEGEMMGWLGQGGTVVNPDAPGVVLFGRHDGEAGGRLVGETGAVVELARTPLQLVWRIPEDAFARYVVHCVARYHEVVSFSKGTGEDRLTYLLRPNVTRPDHHARGTLDTPPTTDIDYSSHAESNIDSDFLSDRDFESDVEPVPPSPALSADSESSAGSVANKSNWNRGLSPVEEPPNSDVESWSLVDADADVESSNELEMEIEQGMEELTLQPVAEDNGDADRTVTQIGMSLQALRPSHRPYPLTASSRRMMRSASSPSRSPARARKGRRRNPAMAARASSGKKDTLYEFVFC</sequence>
<proteinExistence type="predicted"/>
<accession>A0A4Y7TWC5</accession>
<keyword evidence="3" id="KW-1185">Reference proteome</keyword>